<accession>A0A1M4RZ48</accession>
<keyword evidence="2" id="KW-1185">Reference proteome</keyword>
<gene>
    <name evidence="1" type="ORF">ACGLYG10_1415</name>
</gene>
<reference evidence="2" key="1">
    <citation type="submission" date="2016-09" db="EMBL/GenBank/DDBJ databases">
        <authorList>
            <person name="Strepis N."/>
        </authorList>
    </citation>
    <scope>NUCLEOTIDE SEQUENCE [LARGE SCALE GENOMIC DNA]</scope>
</reference>
<proteinExistence type="predicted"/>
<dbReference type="Proteomes" id="UP000184291">
    <property type="component" value="Unassembled WGS sequence"/>
</dbReference>
<dbReference type="AlphaFoldDB" id="A0A1M4RZ48"/>
<dbReference type="NCBIfam" id="TIGR01764">
    <property type="entry name" value="excise"/>
    <property type="match status" value="1"/>
</dbReference>
<organism evidence="1 2">
    <name type="scientific">Actinomyces glycerinitolerans</name>
    <dbReference type="NCBI Taxonomy" id="1892869"/>
    <lineage>
        <taxon>Bacteria</taxon>
        <taxon>Bacillati</taxon>
        <taxon>Actinomycetota</taxon>
        <taxon>Actinomycetes</taxon>
        <taxon>Actinomycetales</taxon>
        <taxon>Actinomycetaceae</taxon>
        <taxon>Actinomyces</taxon>
    </lineage>
</organism>
<evidence type="ECO:0000313" key="1">
    <source>
        <dbReference type="EMBL" id="SHE25199.1"/>
    </source>
</evidence>
<protein>
    <submittedName>
        <fullName evidence="1">Uncharacterized protein</fullName>
    </submittedName>
</protein>
<evidence type="ECO:0000313" key="2">
    <source>
        <dbReference type="Proteomes" id="UP000184291"/>
    </source>
</evidence>
<sequence length="89" mass="9578">MSITTTCVSAPTAITVRAFCALTMISRDAVERMIARGDLKVIRFGNRLRRIPITELDRLGIPVPADLPATLEQLGVGIPADATSTKEGR</sequence>
<dbReference type="InterPro" id="IPR010093">
    <property type="entry name" value="SinI_DNA-bd"/>
</dbReference>
<dbReference type="GO" id="GO:0003677">
    <property type="term" value="F:DNA binding"/>
    <property type="evidence" value="ECO:0007669"/>
    <property type="project" value="InterPro"/>
</dbReference>
<dbReference type="EMBL" id="FQTT01000010">
    <property type="protein sequence ID" value="SHE25199.1"/>
    <property type="molecule type" value="Genomic_DNA"/>
</dbReference>
<name>A0A1M4RZ48_9ACTO</name>
<dbReference type="STRING" id="1892869.ACGLYG10_1415"/>